<comment type="caution">
    <text evidence="2">The sequence shown here is derived from an EMBL/GenBank/DDBJ whole genome shotgun (WGS) entry which is preliminary data.</text>
</comment>
<evidence type="ECO:0000313" key="3">
    <source>
        <dbReference type="Proteomes" id="UP000030151"/>
    </source>
</evidence>
<organism evidence="2 3">
    <name type="scientific">Metarhizium robertsii</name>
    <dbReference type="NCBI Taxonomy" id="568076"/>
    <lineage>
        <taxon>Eukaryota</taxon>
        <taxon>Fungi</taxon>
        <taxon>Dikarya</taxon>
        <taxon>Ascomycota</taxon>
        <taxon>Pezizomycotina</taxon>
        <taxon>Sordariomycetes</taxon>
        <taxon>Hypocreomycetidae</taxon>
        <taxon>Hypocreales</taxon>
        <taxon>Clavicipitaceae</taxon>
        <taxon>Metarhizium</taxon>
    </lineage>
</organism>
<dbReference type="AlphaFoldDB" id="A0A0A1V7E6"/>
<dbReference type="OrthoDB" id="5326237at2759"/>
<dbReference type="HOGENOM" id="CLU_133417_1_0_1"/>
<proteinExistence type="predicted"/>
<protein>
    <submittedName>
        <fullName evidence="2">Uncharacterized protein</fullName>
    </submittedName>
</protein>
<dbReference type="EMBL" id="JELW01000001">
    <property type="protein sequence ID" value="EXV06177.1"/>
    <property type="molecule type" value="Genomic_DNA"/>
</dbReference>
<gene>
    <name evidence="2" type="ORF">X797_000894</name>
</gene>
<feature type="region of interest" description="Disordered" evidence="1">
    <location>
        <begin position="96"/>
        <end position="124"/>
    </location>
</feature>
<dbReference type="Proteomes" id="UP000030151">
    <property type="component" value="Unassembled WGS sequence"/>
</dbReference>
<evidence type="ECO:0000313" key="2">
    <source>
        <dbReference type="EMBL" id="EXV06177.1"/>
    </source>
</evidence>
<feature type="compositionally biased region" description="Basic and acidic residues" evidence="1">
    <location>
        <begin position="114"/>
        <end position="124"/>
    </location>
</feature>
<accession>A0A0A1V7E6</accession>
<reference evidence="2 3" key="1">
    <citation type="submission" date="2014-02" db="EMBL/GenBank/DDBJ databases">
        <title>The genome sequence of the entomopathogenic fungus Metarhizium robertsii ARSEF 2575.</title>
        <authorList>
            <person name="Giuliano Garisto Donzelli B."/>
            <person name="Roe B.A."/>
            <person name="Macmil S.L."/>
            <person name="Krasnoff S.B."/>
            <person name="Gibson D.M."/>
        </authorList>
    </citation>
    <scope>NUCLEOTIDE SEQUENCE [LARGE SCALE GENOMIC DNA]</scope>
    <source>
        <strain evidence="2 3">ARSEF 2575</strain>
    </source>
</reference>
<sequence>MNYQPGASAGLPVGTSQSMDEAQLNQAMKRLKLLYIKARLLRDTIPKMLDPLVQKQPSPDIMFNAFVKAVSDAQMDVKEFTELMRDETTKQVFAQAEKSRQDNPLGIKQWRHKDHPDWFKMDKD</sequence>
<evidence type="ECO:0000256" key="1">
    <source>
        <dbReference type="SAM" id="MobiDB-lite"/>
    </source>
</evidence>
<name>A0A0A1V7E6_9HYPO</name>